<keyword evidence="1" id="KW-1133">Transmembrane helix</keyword>
<name>A0A1C9EG89_ATV</name>
<feature type="transmembrane region" description="Helical" evidence="1">
    <location>
        <begin position="57"/>
        <end position="81"/>
    </location>
</feature>
<feature type="transmembrane region" description="Helical" evidence="1">
    <location>
        <begin position="102"/>
        <end position="125"/>
    </location>
</feature>
<keyword evidence="1" id="KW-0812">Transmembrane</keyword>
<reference evidence="2" key="1">
    <citation type="submission" date="2016-07" db="EMBL/GenBank/DDBJ databases">
        <authorList>
            <person name="Vestergaard G."/>
            <person name="Garrett R.A."/>
        </authorList>
    </citation>
    <scope>NUCLEOTIDE SEQUENCE [LARGE SCALE GENOMIC DNA]</scope>
    <source>
        <strain evidence="2">ATV.v1</strain>
    </source>
</reference>
<evidence type="ECO:0000256" key="1">
    <source>
        <dbReference type="SAM" id="Phobius"/>
    </source>
</evidence>
<dbReference type="EMBL" id="KX607102">
    <property type="protein sequence ID" value="AON96495.1"/>
    <property type="molecule type" value="Genomic_DNA"/>
</dbReference>
<keyword evidence="1" id="KW-0472">Membrane</keyword>
<proteinExistence type="predicted"/>
<dbReference type="Proteomes" id="UP000225139">
    <property type="component" value="Segment"/>
</dbReference>
<accession>A0A1C9EG89</accession>
<feature type="transmembrane region" description="Helical" evidence="1">
    <location>
        <begin position="12"/>
        <end position="37"/>
    </location>
</feature>
<sequence length="178" mass="18827">MIHMLQTWAKLAYEANLGIVYGSTLIILLLPLIGSFMPPNLVSSISKLNAFTLLESYLLPVLSNFGIFGGLALGVGSAIAFSVLNSIASSFLNLSFNQQQALTIVVALLVSQFIFGGWATFALFLTSMLGSVPPVPGLAVIMSFITPFIDGLIATLGGLMVVLSILYELSEIGLVTLP</sequence>
<evidence type="ECO:0000313" key="2">
    <source>
        <dbReference type="EMBL" id="AON96495.1"/>
    </source>
</evidence>
<protein>
    <submittedName>
        <fullName evidence="2">Uncharacterized protein</fullName>
    </submittedName>
</protein>
<feature type="transmembrane region" description="Helical" evidence="1">
    <location>
        <begin position="137"/>
        <end position="167"/>
    </location>
</feature>
<organism evidence="2">
    <name type="scientific">Acidianus two-tailed phage variant 1</name>
    <dbReference type="NCBI Taxonomy" id="1898550"/>
    <lineage>
        <taxon>Viruses</taxon>
        <taxon>Viruses incertae sedis</taxon>
        <taxon>Bicaudaviridae</taxon>
        <taxon>Bicaudavirus</taxon>
        <taxon>Acidianus two-tailed virus</taxon>
    </lineage>
</organism>